<dbReference type="EMBL" id="JACXVP010000007">
    <property type="protein sequence ID" value="KAG5595697.1"/>
    <property type="molecule type" value="Genomic_DNA"/>
</dbReference>
<dbReference type="Proteomes" id="UP000824120">
    <property type="component" value="Chromosome 7"/>
</dbReference>
<name>A0A9J5Y5N8_SOLCO</name>
<accession>A0A9J5Y5N8</accession>
<proteinExistence type="predicted"/>
<comment type="caution">
    <text evidence="1">The sequence shown here is derived from an EMBL/GenBank/DDBJ whole genome shotgun (WGS) entry which is preliminary data.</text>
</comment>
<reference evidence="1 2" key="1">
    <citation type="submission" date="2020-09" db="EMBL/GenBank/DDBJ databases">
        <title>De no assembly of potato wild relative species, Solanum commersonii.</title>
        <authorList>
            <person name="Cho K."/>
        </authorList>
    </citation>
    <scope>NUCLEOTIDE SEQUENCE [LARGE SCALE GENOMIC DNA]</scope>
    <source>
        <strain evidence="1">LZ3.2</strain>
        <tissue evidence="1">Leaf</tissue>
    </source>
</reference>
<keyword evidence="2" id="KW-1185">Reference proteome</keyword>
<evidence type="ECO:0000313" key="1">
    <source>
        <dbReference type="EMBL" id="KAG5595697.1"/>
    </source>
</evidence>
<sequence length="81" mass="9183">MIFGIHVDTRCTCCTISQLETLDQVFTTSDLARKVWNQIASPLGIVHNSDIVQGPLDYYLSLLQKNKVHKLLLHLIPCFTL</sequence>
<dbReference type="AlphaFoldDB" id="A0A9J5Y5N8"/>
<evidence type="ECO:0000313" key="2">
    <source>
        <dbReference type="Proteomes" id="UP000824120"/>
    </source>
</evidence>
<protein>
    <submittedName>
        <fullName evidence="1">Uncharacterized protein</fullName>
    </submittedName>
</protein>
<gene>
    <name evidence="1" type="ORF">H5410_036929</name>
</gene>
<dbReference type="OrthoDB" id="687991at2759"/>
<organism evidence="1 2">
    <name type="scientific">Solanum commersonii</name>
    <name type="common">Commerson's wild potato</name>
    <name type="synonym">Commerson's nightshade</name>
    <dbReference type="NCBI Taxonomy" id="4109"/>
    <lineage>
        <taxon>Eukaryota</taxon>
        <taxon>Viridiplantae</taxon>
        <taxon>Streptophyta</taxon>
        <taxon>Embryophyta</taxon>
        <taxon>Tracheophyta</taxon>
        <taxon>Spermatophyta</taxon>
        <taxon>Magnoliopsida</taxon>
        <taxon>eudicotyledons</taxon>
        <taxon>Gunneridae</taxon>
        <taxon>Pentapetalae</taxon>
        <taxon>asterids</taxon>
        <taxon>lamiids</taxon>
        <taxon>Solanales</taxon>
        <taxon>Solanaceae</taxon>
        <taxon>Solanoideae</taxon>
        <taxon>Solaneae</taxon>
        <taxon>Solanum</taxon>
    </lineage>
</organism>